<name>A0A836BAE7_9CHLO</name>
<dbReference type="Gene3D" id="1.25.40.20">
    <property type="entry name" value="Ankyrin repeat-containing domain"/>
    <property type="match status" value="1"/>
</dbReference>
<evidence type="ECO:0000256" key="1">
    <source>
        <dbReference type="SAM" id="MobiDB-lite"/>
    </source>
</evidence>
<dbReference type="Proteomes" id="UP000613740">
    <property type="component" value="Unassembled WGS sequence"/>
</dbReference>
<comment type="caution">
    <text evidence="2">The sequence shown here is derived from an EMBL/GenBank/DDBJ whole genome shotgun (WGS) entry which is preliminary data.</text>
</comment>
<keyword evidence="3" id="KW-1185">Reference proteome</keyword>
<dbReference type="PANTHER" id="PTHR46586:SF3">
    <property type="entry name" value="ANKYRIN REPEAT-CONTAINING PROTEIN"/>
    <property type="match status" value="1"/>
</dbReference>
<dbReference type="SUPFAM" id="SSF48403">
    <property type="entry name" value="Ankyrin repeat"/>
    <property type="match status" value="1"/>
</dbReference>
<feature type="region of interest" description="Disordered" evidence="1">
    <location>
        <begin position="50"/>
        <end position="70"/>
    </location>
</feature>
<dbReference type="EMBL" id="JAEHOD010000005">
    <property type="protein sequence ID" value="KAG2452601.1"/>
    <property type="molecule type" value="Genomic_DNA"/>
</dbReference>
<gene>
    <name evidence="2" type="ORF">HYH02_002838</name>
</gene>
<reference evidence="2" key="1">
    <citation type="journal article" date="2020" name="bioRxiv">
        <title>Comparative genomics of Chlamydomonas.</title>
        <authorList>
            <person name="Craig R.J."/>
            <person name="Hasan A.R."/>
            <person name="Ness R.W."/>
            <person name="Keightley P.D."/>
        </authorList>
    </citation>
    <scope>NUCLEOTIDE SEQUENCE</scope>
    <source>
        <strain evidence="2">CCAP 11/173</strain>
    </source>
</reference>
<feature type="compositionally biased region" description="Basic and acidic residues" evidence="1">
    <location>
        <begin position="641"/>
        <end position="670"/>
    </location>
</feature>
<organism evidence="2 3">
    <name type="scientific">Chlamydomonas schloesseri</name>
    <dbReference type="NCBI Taxonomy" id="2026947"/>
    <lineage>
        <taxon>Eukaryota</taxon>
        <taxon>Viridiplantae</taxon>
        <taxon>Chlorophyta</taxon>
        <taxon>core chlorophytes</taxon>
        <taxon>Chlorophyceae</taxon>
        <taxon>CS clade</taxon>
        <taxon>Chlamydomonadales</taxon>
        <taxon>Chlamydomonadaceae</taxon>
        <taxon>Chlamydomonas</taxon>
    </lineage>
</organism>
<accession>A0A836BAE7</accession>
<protein>
    <submittedName>
        <fullName evidence="2">Uncharacterized protein</fullName>
    </submittedName>
</protein>
<feature type="region of interest" description="Disordered" evidence="1">
    <location>
        <begin position="641"/>
        <end position="672"/>
    </location>
</feature>
<sequence length="717" mass="75445">MEAAAEAGHQGMCEALRRYNCPWGAALTKAAGGGHAPLCRWLLAQGAAGSAPNADAQQRPQQQQQQQQQQRKLQAAWGLWDKACMAAAAREGHLALVEELWGWAHERGLVSSSGEGKGRRPPQAKAAPTPTPPAALVSAAQPPEEPEAAGDGGGPEGGSRVPEAGDGRTGAASKNGTSFSDETASLACVRAAATAAQTAARAPGCRLAWGDLASWPMLAGAAHSVDVDTLERMLCMVHGDDGEIEDWRSQQPLQVWDHPPPYRALLMHPGLVPYDKQAAIVAAAVGSALDWDLKLEMLEARGIFHMQPGCCPGATTAAAGLWPPSLALHRLSWLLERGFGVCYLATRAATVALIKASIEEEEAAAAAAAAAAATEALRELGGRPLDSGTGAGRGRATASGAGAGRMSGCGSENAAGEKCGDEDAMAVVEDKLAVLQLLLQHQAGATDEIANIAAAAGLLEVLQLFELSLNVRLNRDALVLEAARAGQLRVVKWLTSGQDGALRRTHAVLAAAAEGGAVEVMTWLHQQGLREEPEWADVDIRAADETFPVRAAAAGGSAAALRWLVAHGYRLPEDGSPYVLAIRNGDVVTLQNLRALGCRWDPHASPQLVAAARSAQLTSGCAAVVAWLEEQGLDMATVESRTPRDARWRDVQPKREPPVEHRGEEEEAPRAARGGRLSAWWRRVTERMRGRREQGQGRCCEVILVAGAAAVEDHTEG</sequence>
<proteinExistence type="predicted"/>
<feature type="region of interest" description="Disordered" evidence="1">
    <location>
        <begin position="110"/>
        <end position="179"/>
    </location>
</feature>
<feature type="compositionally biased region" description="Low complexity" evidence="1">
    <location>
        <begin position="57"/>
        <end position="70"/>
    </location>
</feature>
<feature type="compositionally biased region" description="Low complexity" evidence="1">
    <location>
        <begin position="121"/>
        <end position="142"/>
    </location>
</feature>
<evidence type="ECO:0000313" key="2">
    <source>
        <dbReference type="EMBL" id="KAG2452601.1"/>
    </source>
</evidence>
<dbReference type="OrthoDB" id="548192at2759"/>
<dbReference type="InterPro" id="IPR052050">
    <property type="entry name" value="SecEffector_AnkRepeat"/>
</dbReference>
<evidence type="ECO:0000313" key="3">
    <source>
        <dbReference type="Proteomes" id="UP000613740"/>
    </source>
</evidence>
<dbReference type="PANTHER" id="PTHR46586">
    <property type="entry name" value="ANKYRIN REPEAT-CONTAINING PROTEIN"/>
    <property type="match status" value="1"/>
</dbReference>
<feature type="region of interest" description="Disordered" evidence="1">
    <location>
        <begin position="383"/>
        <end position="403"/>
    </location>
</feature>
<dbReference type="InterPro" id="IPR036770">
    <property type="entry name" value="Ankyrin_rpt-contain_sf"/>
</dbReference>
<dbReference type="AlphaFoldDB" id="A0A836BAE7"/>